<gene>
    <name evidence="5" type="ORF">HWQ67_16315</name>
</gene>
<dbReference type="CDD" id="cd00077">
    <property type="entry name" value="HDc"/>
    <property type="match status" value="1"/>
</dbReference>
<dbReference type="InterPro" id="IPR006674">
    <property type="entry name" value="HD_domain"/>
</dbReference>
<dbReference type="Pfam" id="PF02824">
    <property type="entry name" value="TGS"/>
    <property type="match status" value="1"/>
</dbReference>
<dbReference type="CDD" id="cd05399">
    <property type="entry name" value="NT_Rel-Spo_like"/>
    <property type="match status" value="1"/>
</dbReference>
<evidence type="ECO:0000313" key="6">
    <source>
        <dbReference type="Proteomes" id="UP001196980"/>
    </source>
</evidence>
<dbReference type="PANTHER" id="PTHR21262">
    <property type="entry name" value="GUANOSINE-3',5'-BIS DIPHOSPHATE 3'-PYROPHOSPHOHYDROLASE"/>
    <property type="match status" value="1"/>
</dbReference>
<reference evidence="5 6" key="1">
    <citation type="journal article" date="2020" name="J Geophys Res Biogeosci">
        <title>Magnetotaxis as an Adaptation to Enable Bacterial Shuttling of Microbial Sulfur and Sulfur Cycling Across Aquatic Oxic#Anoxic Interfaces.</title>
        <authorList>
            <person name="Li J."/>
            <person name="Liu P."/>
            <person name="Wang J."/>
            <person name="Roberts A.P."/>
            <person name="Pan Y."/>
        </authorList>
    </citation>
    <scope>NUCLEOTIDE SEQUENCE [LARGE SCALE GENOMIC DNA]</scope>
    <source>
        <strain evidence="5 6">MYR-1_YQ</strain>
    </source>
</reference>
<evidence type="ECO:0000256" key="1">
    <source>
        <dbReference type="ARBA" id="ARBA00025704"/>
    </source>
</evidence>
<protein>
    <submittedName>
        <fullName evidence="5">Bifunctional (P)ppGpp synthetase/guanosine-3',5'-bis(Diphosphate) 3'-pyrophosphohydrolase</fullName>
    </submittedName>
</protein>
<dbReference type="InterPro" id="IPR004095">
    <property type="entry name" value="TGS"/>
</dbReference>
<dbReference type="Proteomes" id="UP001196980">
    <property type="component" value="Unassembled WGS sequence"/>
</dbReference>
<evidence type="ECO:0000259" key="4">
    <source>
        <dbReference type="PROSITE" id="PS51880"/>
    </source>
</evidence>
<feature type="domain" description="TGS" evidence="4">
    <location>
        <begin position="390"/>
        <end position="452"/>
    </location>
</feature>
<evidence type="ECO:0000259" key="3">
    <source>
        <dbReference type="PROSITE" id="PS51831"/>
    </source>
</evidence>
<dbReference type="InterPro" id="IPR003607">
    <property type="entry name" value="HD/PDEase_dom"/>
</dbReference>
<proteinExistence type="inferred from homology"/>
<organism evidence="5 6">
    <name type="scientific">Candidatus Magnetobacterium casense</name>
    <dbReference type="NCBI Taxonomy" id="1455061"/>
    <lineage>
        <taxon>Bacteria</taxon>
        <taxon>Pseudomonadati</taxon>
        <taxon>Nitrospirota</taxon>
        <taxon>Thermodesulfovibrionia</taxon>
        <taxon>Thermodesulfovibrionales</taxon>
        <taxon>Candidatus Magnetobacteriaceae</taxon>
        <taxon>Candidatus Magnetobacterium</taxon>
    </lineage>
</organism>
<accession>A0ABS6S2S8</accession>
<dbReference type="RefSeq" id="WP_218253751.1">
    <property type="nucleotide sequence ID" value="NZ_JABXWD010000460.1"/>
</dbReference>
<sequence>MEGAATITLDELLGKIVSYNADANTELIKLAYHFTHEAHCDQRRREGTPYVGHPLAVASILADMHLDVPTIISGLLHDTVEDTDTTIDDIGDIFGVDVAYMVNALTKLTQMEFKTREETQAENFRKMFMAMAEDVRVILIKFADRLHNMRTLEFMPSDKQKRISAETLDIYAPLANRLGIGWLRAEFEDLGFKYLHPELYEEISRKVAEKRHDRESFIKELAFNIESKLREHGIFARVSGRVKNYYGIYQKMVKDRVPFEEVNDILGLRIITQTKDQCYMTLGIIHSMWIPVPGRFKDYIALPKVNMYQSLHTTVLGAHGERIEFQIRTEDMHMLAERGIASHWIYKEKERPIDDRDAKYFNWLRELIYMQKDSSDAKDFLEMFKGEVFQDVVFVLTPAGEIKELPTGSTPVDFAYAIHTELGNRCVGCRINGKIAPLKYHLKNGDIVEIMTSSSHTPSRDWLGFVVTHKARSRIKHWIKSEQRKQAITLGTAMLDEELRKHAIGP</sequence>
<dbReference type="EMBL" id="JABXWD010000460">
    <property type="protein sequence ID" value="MBV6343145.1"/>
    <property type="molecule type" value="Genomic_DNA"/>
</dbReference>
<comment type="caution">
    <text evidence="5">The sequence shown here is derived from an EMBL/GenBank/DDBJ whole genome shotgun (WGS) entry which is preliminary data.</text>
</comment>
<dbReference type="SMART" id="SM00471">
    <property type="entry name" value="HDc"/>
    <property type="match status" value="1"/>
</dbReference>
<keyword evidence="6" id="KW-1185">Reference proteome</keyword>
<dbReference type="InterPro" id="IPR007685">
    <property type="entry name" value="RelA_SpoT"/>
</dbReference>
<dbReference type="NCBIfam" id="TIGR00691">
    <property type="entry name" value="spoT_relA"/>
    <property type="match status" value="1"/>
</dbReference>
<comment type="pathway">
    <text evidence="1">Purine metabolism.</text>
</comment>
<feature type="non-terminal residue" evidence="5">
    <location>
        <position position="506"/>
    </location>
</feature>
<comment type="function">
    <text evidence="2">In eubacteria ppGpp (guanosine 3'-diphosphate 5'-diphosphate) is a mediator of the stringent response that coordinates a variety of cellular activities in response to changes in nutritional abundance.</text>
</comment>
<name>A0ABS6S2S8_9BACT</name>
<comment type="similarity">
    <text evidence="2">Belongs to the relA/spoT family.</text>
</comment>
<feature type="domain" description="HD" evidence="3">
    <location>
        <begin position="50"/>
        <end position="149"/>
    </location>
</feature>
<dbReference type="InterPro" id="IPR033655">
    <property type="entry name" value="TGS_RelA/SpoT"/>
</dbReference>
<dbReference type="PROSITE" id="PS51880">
    <property type="entry name" value="TGS"/>
    <property type="match status" value="1"/>
</dbReference>
<dbReference type="PROSITE" id="PS51831">
    <property type="entry name" value="HD"/>
    <property type="match status" value="1"/>
</dbReference>
<dbReference type="Pfam" id="PF04607">
    <property type="entry name" value="RelA_SpoT"/>
    <property type="match status" value="1"/>
</dbReference>
<dbReference type="Pfam" id="PF13328">
    <property type="entry name" value="HD_4"/>
    <property type="match status" value="1"/>
</dbReference>
<dbReference type="SMART" id="SM00954">
    <property type="entry name" value="RelA_SpoT"/>
    <property type="match status" value="1"/>
</dbReference>
<dbReference type="CDD" id="cd01668">
    <property type="entry name" value="TGS_RSH"/>
    <property type="match status" value="1"/>
</dbReference>
<dbReference type="PANTHER" id="PTHR21262:SF31">
    <property type="entry name" value="GTP PYROPHOSPHOKINASE"/>
    <property type="match status" value="1"/>
</dbReference>
<evidence type="ECO:0000313" key="5">
    <source>
        <dbReference type="EMBL" id="MBV6343145.1"/>
    </source>
</evidence>
<evidence type="ECO:0000256" key="2">
    <source>
        <dbReference type="RuleBase" id="RU003847"/>
    </source>
</evidence>
<dbReference type="InterPro" id="IPR004811">
    <property type="entry name" value="RelA/Spo_fam"/>
</dbReference>